<organism evidence="1 2">
    <name type="scientific">[Clostridium] hylemonae DSM 15053</name>
    <dbReference type="NCBI Taxonomy" id="553973"/>
    <lineage>
        <taxon>Bacteria</taxon>
        <taxon>Bacillati</taxon>
        <taxon>Bacillota</taxon>
        <taxon>Clostridia</taxon>
        <taxon>Lachnospirales</taxon>
        <taxon>Lachnospiraceae</taxon>
    </lineage>
</organism>
<reference evidence="1" key="2">
    <citation type="submission" date="2013-06" db="EMBL/GenBank/DDBJ databases">
        <title>Draft genome sequence of Clostridium hylemonae (DSM 15053).</title>
        <authorList>
            <person name="Sudarsanam P."/>
            <person name="Ley R."/>
            <person name="Guruge J."/>
            <person name="Turnbaugh P.J."/>
            <person name="Mahowald M."/>
            <person name="Liep D."/>
            <person name="Gordon J."/>
        </authorList>
    </citation>
    <scope>NUCLEOTIDE SEQUENCE</scope>
    <source>
        <strain evidence="1">DSM 15053</strain>
    </source>
</reference>
<comment type="caution">
    <text evidence="1">The sequence shown here is derived from an EMBL/GenBank/DDBJ whole genome shotgun (WGS) entry which is preliminary data.</text>
</comment>
<dbReference type="Proteomes" id="UP000004893">
    <property type="component" value="Unassembled WGS sequence"/>
</dbReference>
<keyword evidence="2" id="KW-1185">Reference proteome</keyword>
<evidence type="ECO:0000313" key="1">
    <source>
        <dbReference type="EMBL" id="EEG72809.1"/>
    </source>
</evidence>
<dbReference type="EMBL" id="ABYI02000036">
    <property type="protein sequence ID" value="EEG72809.1"/>
    <property type="molecule type" value="Genomic_DNA"/>
</dbReference>
<proteinExistence type="predicted"/>
<dbReference type="AlphaFoldDB" id="C0C541"/>
<sequence length="279" mass="32874">MELVYTICPIHSIREKEKVCKNKRKVCVWMDAAERKIYSVICSYEGIKAKEIGRYTGETRQTINRYLYGSPYIKELCYQDKEYRWHGLIRQNVPHYGIEDFCGYYSLAGEFLDIDFDEFIGRLKQGCRHIGRNLNDTRGLFHSFEDTYNTMQNLFGDFIADGLPNTIWREWEIIFELRIKRAKTIRIYADVILVTDEKVFSLEFKMKNEKTDEDIEQAAKYSEYLEVLFGPRYDVIPALVLTAGENILEDVELRHTTAVVPVCSGDRLCELIKYYCSFR</sequence>
<reference evidence="1" key="1">
    <citation type="submission" date="2009-02" db="EMBL/GenBank/DDBJ databases">
        <authorList>
            <person name="Fulton L."/>
            <person name="Clifton S."/>
            <person name="Fulton B."/>
            <person name="Xu J."/>
            <person name="Minx P."/>
            <person name="Pepin K.H."/>
            <person name="Johnson M."/>
            <person name="Bhonagiri V."/>
            <person name="Nash W.E."/>
            <person name="Mardis E.R."/>
            <person name="Wilson R.K."/>
        </authorList>
    </citation>
    <scope>NUCLEOTIDE SEQUENCE [LARGE SCALE GENOMIC DNA]</scope>
    <source>
        <strain evidence="1">DSM 15053</strain>
    </source>
</reference>
<evidence type="ECO:0000313" key="2">
    <source>
        <dbReference type="Proteomes" id="UP000004893"/>
    </source>
</evidence>
<dbReference type="eggNOG" id="ENOG5033SUH">
    <property type="taxonomic scope" value="Bacteria"/>
</dbReference>
<dbReference type="HOGENOM" id="CLU_996398_0_0_9"/>
<gene>
    <name evidence="1" type="ORF">CLOHYLEM_07215</name>
</gene>
<protein>
    <submittedName>
        <fullName evidence="1">Uncharacterized protein</fullName>
    </submittedName>
</protein>
<name>C0C541_9FIRM</name>
<accession>C0C541</accession>